<reference evidence="1" key="2">
    <citation type="submission" date="2022-06" db="UniProtKB">
        <authorList>
            <consortium name="EnsemblMetazoa"/>
        </authorList>
    </citation>
    <scope>IDENTIFICATION</scope>
    <source>
        <strain evidence="1">DF5081</strain>
    </source>
</reference>
<dbReference type="InterPro" id="IPR035126">
    <property type="entry name" value="SCVP"/>
</dbReference>
<dbReference type="PANTHER" id="PTHR36955:SF1">
    <property type="entry name" value="SECRETED NEMATODE CLADE V PROTEIN GENE FAMILY"/>
    <property type="match status" value="1"/>
</dbReference>
<dbReference type="Proteomes" id="UP000005237">
    <property type="component" value="Unassembled WGS sequence"/>
</dbReference>
<accession>A0A8R1HKE5</accession>
<evidence type="ECO:0000313" key="1">
    <source>
        <dbReference type="EnsemblMetazoa" id="CJA00988.1"/>
    </source>
</evidence>
<organism evidence="1 2">
    <name type="scientific">Caenorhabditis japonica</name>
    <dbReference type="NCBI Taxonomy" id="281687"/>
    <lineage>
        <taxon>Eukaryota</taxon>
        <taxon>Metazoa</taxon>
        <taxon>Ecdysozoa</taxon>
        <taxon>Nematoda</taxon>
        <taxon>Chromadorea</taxon>
        <taxon>Rhabditida</taxon>
        <taxon>Rhabditina</taxon>
        <taxon>Rhabditomorpha</taxon>
        <taxon>Rhabditoidea</taxon>
        <taxon>Rhabditidae</taxon>
        <taxon>Peloderinae</taxon>
        <taxon>Caenorhabditis</taxon>
    </lineage>
</organism>
<dbReference type="PANTHER" id="PTHR36955">
    <property type="entry name" value="SECRETED NEMATODE CLADE V PROTEIN GENE FAMILY"/>
    <property type="match status" value="1"/>
</dbReference>
<protein>
    <submittedName>
        <fullName evidence="1">Uncharacterized protein</fullName>
    </submittedName>
</protein>
<dbReference type="AlphaFoldDB" id="A0A8R1HKE5"/>
<keyword evidence="2" id="KW-1185">Reference proteome</keyword>
<sequence>MKIFRIKDGRCAGGEIRIVTVFLWNNATIGRNMAHMDYELQRLQKYSGISTSEFCPTISKTPAEHNGRFAVIYQFKYLMSTCDRVRLFVKNAVSWSSEVSSARVNCECEQAVEMTRA</sequence>
<dbReference type="Pfam" id="PF17619">
    <property type="entry name" value="SCVP"/>
    <property type="match status" value="1"/>
</dbReference>
<evidence type="ECO:0000313" key="2">
    <source>
        <dbReference type="Proteomes" id="UP000005237"/>
    </source>
</evidence>
<name>A0A8R1HKE5_CAEJA</name>
<reference evidence="2" key="1">
    <citation type="submission" date="2010-08" db="EMBL/GenBank/DDBJ databases">
        <authorList>
            <consortium name="Caenorhabditis japonica Sequencing Consortium"/>
            <person name="Wilson R.K."/>
        </authorList>
    </citation>
    <scope>NUCLEOTIDE SEQUENCE [LARGE SCALE GENOMIC DNA]</scope>
    <source>
        <strain evidence="2">DF5081</strain>
    </source>
</reference>
<dbReference type="EnsemblMetazoa" id="CJA00988.1">
    <property type="protein sequence ID" value="CJA00988.1"/>
    <property type="gene ID" value="WBGene00120192"/>
</dbReference>
<proteinExistence type="predicted"/>